<evidence type="ECO:0000256" key="2">
    <source>
        <dbReference type="SAM" id="Coils"/>
    </source>
</evidence>
<keyword evidence="2" id="KW-0175">Coiled coil</keyword>
<dbReference type="InterPro" id="IPR019734">
    <property type="entry name" value="TPR_rpt"/>
</dbReference>
<dbReference type="EMBL" id="PDUD01000024">
    <property type="protein sequence ID" value="PHN04666.1"/>
    <property type="molecule type" value="Genomic_DNA"/>
</dbReference>
<feature type="domain" description="Effector-associated" evidence="3">
    <location>
        <begin position="29"/>
        <end position="106"/>
    </location>
</feature>
<evidence type="ECO:0000256" key="1">
    <source>
        <dbReference type="PROSITE-ProRule" id="PRU00339"/>
    </source>
</evidence>
<dbReference type="AlphaFoldDB" id="A0A2D0N8E5"/>
<dbReference type="PANTHER" id="PTHR12558">
    <property type="entry name" value="CELL DIVISION CYCLE 16,23,27"/>
    <property type="match status" value="1"/>
</dbReference>
<feature type="coiled-coil region" evidence="2">
    <location>
        <begin position="38"/>
        <end position="77"/>
    </location>
</feature>
<dbReference type="Gene3D" id="1.25.40.10">
    <property type="entry name" value="Tetratricopeptide repeat domain"/>
    <property type="match status" value="2"/>
</dbReference>
<dbReference type="SMART" id="SM00028">
    <property type="entry name" value="TPR"/>
    <property type="match status" value="4"/>
</dbReference>
<evidence type="ECO:0000259" key="3">
    <source>
        <dbReference type="Pfam" id="PF19964"/>
    </source>
</evidence>
<dbReference type="PANTHER" id="PTHR12558:SF13">
    <property type="entry name" value="CELL DIVISION CYCLE PROTEIN 27 HOMOLOG"/>
    <property type="match status" value="1"/>
</dbReference>
<organism evidence="4 5">
    <name type="scientific">Flavilitoribacter nigricans (strain ATCC 23147 / DSM 23189 / NBRC 102662 / NCIMB 1420 / SS-2)</name>
    <name type="common">Lewinella nigricans</name>
    <dbReference type="NCBI Taxonomy" id="1122177"/>
    <lineage>
        <taxon>Bacteria</taxon>
        <taxon>Pseudomonadati</taxon>
        <taxon>Bacteroidota</taxon>
        <taxon>Saprospiria</taxon>
        <taxon>Saprospirales</taxon>
        <taxon>Lewinellaceae</taxon>
        <taxon>Flavilitoribacter</taxon>
    </lineage>
</organism>
<keyword evidence="5" id="KW-1185">Reference proteome</keyword>
<dbReference type="Pfam" id="PF14559">
    <property type="entry name" value="TPR_19"/>
    <property type="match status" value="1"/>
</dbReference>
<sequence>MPGLQPLLFIYVHHFRYPKSEFMSIDLLAKQLKELITEDDIRGVIEALQANLDDLQGQILEADLMQYAARLSNMEREKDLGIIMQERYNIERNQLRQILIEKIVQLQKEEKAEIRNPVIQVEDGDLLLEKAARLFQDGNYREAELVIKQAMDQEFVRYDLAEAYAILGNIYLELDYHQDAIEAFQKALELDANSGKYWTNLGVAYRLTAQYDKAESCYMRALELNPDYAKLYTSLGALHLTHTMKFEEAIRFLEKAIQLDPGQEVAYANMALAQASVGNFASAEQYLVKATMKGYRNTAKVKQMIDNLRSI</sequence>
<protein>
    <recommendedName>
        <fullName evidence="3">Effector-associated domain-containing protein</fullName>
    </recommendedName>
</protein>
<dbReference type="Pfam" id="PF13181">
    <property type="entry name" value="TPR_8"/>
    <property type="match status" value="1"/>
</dbReference>
<comment type="caution">
    <text evidence="4">The sequence shown here is derived from an EMBL/GenBank/DDBJ whole genome shotgun (WGS) entry which is preliminary data.</text>
</comment>
<accession>A0A2D0N8E5</accession>
<evidence type="ECO:0000313" key="4">
    <source>
        <dbReference type="EMBL" id="PHN04666.1"/>
    </source>
</evidence>
<evidence type="ECO:0000313" key="5">
    <source>
        <dbReference type="Proteomes" id="UP000223913"/>
    </source>
</evidence>
<dbReference type="PROSITE" id="PS50005">
    <property type="entry name" value="TPR"/>
    <property type="match status" value="2"/>
</dbReference>
<dbReference type="Pfam" id="PF00515">
    <property type="entry name" value="TPR_1"/>
    <property type="match status" value="1"/>
</dbReference>
<reference evidence="4 5" key="1">
    <citation type="submission" date="2017-10" db="EMBL/GenBank/DDBJ databases">
        <title>The draft genome sequence of Lewinella nigricans NBRC 102662.</title>
        <authorList>
            <person name="Wang K."/>
        </authorList>
    </citation>
    <scope>NUCLEOTIDE SEQUENCE [LARGE SCALE GENOMIC DNA]</scope>
    <source>
        <strain evidence="4 5">NBRC 102662</strain>
    </source>
</reference>
<feature type="repeat" description="TPR" evidence="1">
    <location>
        <begin position="161"/>
        <end position="194"/>
    </location>
</feature>
<keyword evidence="1" id="KW-0802">TPR repeat</keyword>
<gene>
    <name evidence="4" type="ORF">CRP01_19295</name>
</gene>
<dbReference type="Pfam" id="PF19964">
    <property type="entry name" value="EAD11"/>
    <property type="match status" value="1"/>
</dbReference>
<dbReference type="InterPro" id="IPR045439">
    <property type="entry name" value="EAD11"/>
</dbReference>
<dbReference type="InterPro" id="IPR011990">
    <property type="entry name" value="TPR-like_helical_dom_sf"/>
</dbReference>
<dbReference type="PROSITE" id="PS50293">
    <property type="entry name" value="TPR_REGION"/>
    <property type="match status" value="3"/>
</dbReference>
<feature type="repeat" description="TPR" evidence="1">
    <location>
        <begin position="195"/>
        <end position="228"/>
    </location>
</feature>
<name>A0A2D0N8E5_FLAN2</name>
<dbReference type="Proteomes" id="UP000223913">
    <property type="component" value="Unassembled WGS sequence"/>
</dbReference>
<proteinExistence type="predicted"/>
<dbReference type="SUPFAM" id="SSF48452">
    <property type="entry name" value="TPR-like"/>
    <property type="match status" value="1"/>
</dbReference>